<evidence type="ECO:0000259" key="2">
    <source>
        <dbReference type="Pfam" id="PF13837"/>
    </source>
</evidence>
<feature type="domain" description="Myb/SANT-like DNA-binding" evidence="2">
    <location>
        <begin position="2"/>
        <end position="89"/>
    </location>
</feature>
<comment type="caution">
    <text evidence="3">The sequence shown here is derived from an EMBL/GenBank/DDBJ whole genome shotgun (WGS) entry which is preliminary data.</text>
</comment>
<feature type="region of interest" description="Disordered" evidence="1">
    <location>
        <begin position="100"/>
        <end position="197"/>
    </location>
</feature>
<dbReference type="PRINTS" id="PR01217">
    <property type="entry name" value="PRICHEXTENSN"/>
</dbReference>
<protein>
    <recommendedName>
        <fullName evidence="2">Myb/SANT-like DNA-binding domain-containing protein</fullName>
    </recommendedName>
</protein>
<organism evidence="3 4">
    <name type="scientific">Rhizophagus clarus</name>
    <dbReference type="NCBI Taxonomy" id="94130"/>
    <lineage>
        <taxon>Eukaryota</taxon>
        <taxon>Fungi</taxon>
        <taxon>Fungi incertae sedis</taxon>
        <taxon>Mucoromycota</taxon>
        <taxon>Glomeromycotina</taxon>
        <taxon>Glomeromycetes</taxon>
        <taxon>Glomerales</taxon>
        <taxon>Glomeraceae</taxon>
        <taxon>Rhizophagus</taxon>
    </lineage>
</organism>
<dbReference type="Proteomes" id="UP000615446">
    <property type="component" value="Unassembled WGS sequence"/>
</dbReference>
<evidence type="ECO:0000313" key="3">
    <source>
        <dbReference type="EMBL" id="GES83596.1"/>
    </source>
</evidence>
<sequence length="197" mass="22544">MWNDPEIRLLIQERRNRNEEYWNIAGCSKVSFWMSVAAKINSNFRSTYTAEQCKEKFQNLVRENKLMRVYVRGERNGKLSKSGEKYFDEFIDDFWKKPETSLVQTPPAPPPLPPPFPPPPPPPPPPPFSPPPPPPPPPSPPPPPFSPPPPYSTSLRSYYNHPSSSRLHSPFSSRPRYPPPSRSRPQYSPYPPPSSQS</sequence>
<dbReference type="InterPro" id="IPR044822">
    <property type="entry name" value="Myb_DNA-bind_4"/>
</dbReference>
<reference evidence="3" key="1">
    <citation type="submission" date="2019-10" db="EMBL/GenBank/DDBJ databases">
        <title>Conservation and host-specific expression of non-tandemly repeated heterogenous ribosome RNA gene in arbuscular mycorrhizal fungi.</title>
        <authorList>
            <person name="Maeda T."/>
            <person name="Kobayashi Y."/>
            <person name="Nakagawa T."/>
            <person name="Ezawa T."/>
            <person name="Yamaguchi K."/>
            <person name="Bino T."/>
            <person name="Nishimoto Y."/>
            <person name="Shigenobu S."/>
            <person name="Kawaguchi M."/>
        </authorList>
    </citation>
    <scope>NUCLEOTIDE SEQUENCE</scope>
    <source>
        <strain evidence="3">HR1</strain>
    </source>
</reference>
<dbReference type="Gene3D" id="1.10.10.60">
    <property type="entry name" value="Homeodomain-like"/>
    <property type="match status" value="1"/>
</dbReference>
<dbReference type="OrthoDB" id="2426857at2759"/>
<dbReference type="Pfam" id="PF13837">
    <property type="entry name" value="Myb_DNA-bind_4"/>
    <property type="match status" value="1"/>
</dbReference>
<feature type="compositionally biased region" description="Low complexity" evidence="1">
    <location>
        <begin position="162"/>
        <end position="175"/>
    </location>
</feature>
<dbReference type="AlphaFoldDB" id="A0A8H3LD84"/>
<feature type="compositionally biased region" description="Pro residues" evidence="1">
    <location>
        <begin position="106"/>
        <end position="151"/>
    </location>
</feature>
<evidence type="ECO:0000256" key="1">
    <source>
        <dbReference type="SAM" id="MobiDB-lite"/>
    </source>
</evidence>
<proteinExistence type="predicted"/>
<evidence type="ECO:0000313" key="4">
    <source>
        <dbReference type="Proteomes" id="UP000615446"/>
    </source>
</evidence>
<gene>
    <name evidence="3" type="ORF">RCL2_001075100</name>
</gene>
<accession>A0A8H3LD84</accession>
<dbReference type="EMBL" id="BLAL01000071">
    <property type="protein sequence ID" value="GES83596.1"/>
    <property type="molecule type" value="Genomic_DNA"/>
</dbReference>
<feature type="compositionally biased region" description="Pro residues" evidence="1">
    <location>
        <begin position="176"/>
        <end position="197"/>
    </location>
</feature>
<feature type="compositionally biased region" description="Polar residues" evidence="1">
    <location>
        <begin position="152"/>
        <end position="161"/>
    </location>
</feature>
<name>A0A8H3LD84_9GLOM</name>